<dbReference type="AlphaFoldDB" id="A0A084VNP5"/>
<dbReference type="Gene3D" id="6.10.140.2220">
    <property type="match status" value="1"/>
</dbReference>
<reference evidence="4 6" key="1">
    <citation type="journal article" date="2014" name="BMC Genomics">
        <title>Genome sequence of Anopheles sinensis provides insight into genetics basis of mosquito competence for malaria parasites.</title>
        <authorList>
            <person name="Zhou D."/>
            <person name="Zhang D."/>
            <person name="Ding G."/>
            <person name="Shi L."/>
            <person name="Hou Q."/>
            <person name="Ye Y."/>
            <person name="Xu Y."/>
            <person name="Zhou H."/>
            <person name="Xiong C."/>
            <person name="Li S."/>
            <person name="Yu J."/>
            <person name="Hong S."/>
            <person name="Yu X."/>
            <person name="Zou P."/>
            <person name="Chen C."/>
            <person name="Chang X."/>
            <person name="Wang W."/>
            <person name="Lv Y."/>
            <person name="Sun Y."/>
            <person name="Ma L."/>
            <person name="Shen B."/>
            <person name="Zhu C."/>
        </authorList>
    </citation>
    <scope>NUCLEOTIDE SEQUENCE [LARGE SCALE GENOMIC DNA]</scope>
</reference>
<dbReference type="PANTHER" id="PTHR46165:SF5">
    <property type="entry name" value="RE32936P"/>
    <property type="match status" value="1"/>
</dbReference>
<keyword evidence="2" id="KW-0808">Transferase</keyword>
<dbReference type="EnsemblMetazoa" id="ASIC007026-RA">
    <property type="protein sequence ID" value="ASIC007026-PA"/>
    <property type="gene ID" value="ASIC007026"/>
</dbReference>
<dbReference type="STRING" id="74873.A0A084VNP5"/>
<dbReference type="SUPFAM" id="SSF48452">
    <property type="entry name" value="TPR-like"/>
    <property type="match status" value="1"/>
</dbReference>
<dbReference type="GO" id="GO:0042051">
    <property type="term" value="P:compound eye photoreceptor development"/>
    <property type="evidence" value="ECO:0007669"/>
    <property type="project" value="TreeGrafter"/>
</dbReference>
<keyword evidence="1" id="KW-0489">Methyltransferase</keyword>
<dbReference type="InterPro" id="IPR044421">
    <property type="entry name" value="SMYD4_SET"/>
</dbReference>
<dbReference type="OrthoDB" id="1028014at2759"/>
<protein>
    <submittedName>
        <fullName evidence="4">AGAP002999-PA-like protein</fullName>
    </submittedName>
</protein>
<evidence type="ECO:0000313" key="6">
    <source>
        <dbReference type="Proteomes" id="UP000030765"/>
    </source>
</evidence>
<dbReference type="Gene3D" id="1.10.220.160">
    <property type="match status" value="1"/>
</dbReference>
<dbReference type="GO" id="GO:0005634">
    <property type="term" value="C:nucleus"/>
    <property type="evidence" value="ECO:0007669"/>
    <property type="project" value="TreeGrafter"/>
</dbReference>
<evidence type="ECO:0000256" key="3">
    <source>
        <dbReference type="ARBA" id="ARBA00022691"/>
    </source>
</evidence>
<dbReference type="GO" id="GO:0042826">
    <property type="term" value="F:histone deacetylase binding"/>
    <property type="evidence" value="ECO:0007669"/>
    <property type="project" value="TreeGrafter"/>
</dbReference>
<dbReference type="GO" id="GO:0008168">
    <property type="term" value="F:methyltransferase activity"/>
    <property type="evidence" value="ECO:0007669"/>
    <property type="project" value="UniProtKB-KW"/>
</dbReference>
<keyword evidence="6" id="KW-1185">Reference proteome</keyword>
<dbReference type="GO" id="GO:0032259">
    <property type="term" value="P:methylation"/>
    <property type="evidence" value="ECO:0007669"/>
    <property type="project" value="UniProtKB-KW"/>
</dbReference>
<keyword evidence="3" id="KW-0949">S-adenosyl-L-methionine</keyword>
<organism evidence="4">
    <name type="scientific">Anopheles sinensis</name>
    <name type="common">Mosquito</name>
    <dbReference type="NCBI Taxonomy" id="74873"/>
    <lineage>
        <taxon>Eukaryota</taxon>
        <taxon>Metazoa</taxon>
        <taxon>Ecdysozoa</taxon>
        <taxon>Arthropoda</taxon>
        <taxon>Hexapoda</taxon>
        <taxon>Insecta</taxon>
        <taxon>Pterygota</taxon>
        <taxon>Neoptera</taxon>
        <taxon>Endopterygota</taxon>
        <taxon>Diptera</taxon>
        <taxon>Nematocera</taxon>
        <taxon>Culicoidea</taxon>
        <taxon>Culicidae</taxon>
        <taxon>Anophelinae</taxon>
        <taxon>Anopheles</taxon>
    </lineage>
</organism>
<dbReference type="Gene3D" id="2.170.270.10">
    <property type="entry name" value="SET domain"/>
    <property type="match status" value="1"/>
</dbReference>
<evidence type="ECO:0000256" key="1">
    <source>
        <dbReference type="ARBA" id="ARBA00022603"/>
    </source>
</evidence>
<dbReference type="Proteomes" id="UP000030765">
    <property type="component" value="Unassembled WGS sequence"/>
</dbReference>
<evidence type="ECO:0000256" key="2">
    <source>
        <dbReference type="ARBA" id="ARBA00022679"/>
    </source>
</evidence>
<dbReference type="OMA" id="YHRFECQ"/>
<dbReference type="InterPro" id="IPR011990">
    <property type="entry name" value="TPR-like_helical_dom_sf"/>
</dbReference>
<dbReference type="GO" id="GO:0005737">
    <property type="term" value="C:cytoplasm"/>
    <property type="evidence" value="ECO:0007669"/>
    <property type="project" value="TreeGrafter"/>
</dbReference>
<evidence type="ECO:0000313" key="5">
    <source>
        <dbReference type="EnsemblMetazoa" id="ASIC007026-PA"/>
    </source>
</evidence>
<accession>A0A084VNP5</accession>
<dbReference type="PANTHER" id="PTHR46165">
    <property type="entry name" value="SET AND MYND DOMAIN-CONTAINING PROTEIN 4"/>
    <property type="match status" value="1"/>
</dbReference>
<sequence length="662" mass="74040">MATIDNDPAFTSLCNEKTLQSQKEGFFNVFYASVAENFTGKQANWLTEVYQRLPTDAEKLRVVYDDPVVAYEVLGTLEHVQPVFRAKDARFSWQRREQAMKLLGENKFQQALVMACQAVMRAPAQGVDKFIDKGLTLALALWTRAEVFIRMLDGKRAQQDLQLAVKCGLPVKQNAEYYLRVAKCYALCGEDGRAEVAAKVFHQLSGHNDYALGRLKEDMEDLRVLKKEAPPVEEERSLPALAGENDELKGCSTKLKLVGSKEDPRGRYVIAAEDIGPGEPIVAEPAEAACLYPKFFGSHCYACFARLISPVACSECCGVAFCSVACRDKACATYHRFECQYLDLMIGSGMSILCHLALRIVTQAGTPQKAIEAGQSLLDTLCKHTEHRDPEDHFKRTLMTTFLLRCLQKAEFFGRRTTESPEPNALELQIGAILLGALQSLQFNAHEIYETRVTGEHRFDSAKVLYLGVGIYRAASMFNHECRTGVLRTFLGTSIIFHTARTIASGELVPENYGPHFLRQPKAVRQRNLRSRYWFKCECKACAEDWPQMDKLGDKPRLLCPNGNCGNVLPYPSKPSQRNLKCNKCKTQVNLEASVKMVEACDQLYATAAEMMANEQVDQAIELLKKGITIFSQVAVPPHKATHIAQEALRSCLADKGNVNRY</sequence>
<reference evidence="5" key="2">
    <citation type="submission" date="2020-05" db="UniProtKB">
        <authorList>
            <consortium name="EnsemblMetazoa"/>
        </authorList>
    </citation>
    <scope>IDENTIFICATION</scope>
</reference>
<evidence type="ECO:0000313" key="4">
    <source>
        <dbReference type="EMBL" id="KFB39589.1"/>
    </source>
</evidence>
<dbReference type="CDD" id="cd20335">
    <property type="entry name" value="BRcat_RBR"/>
    <property type="match status" value="1"/>
</dbReference>
<dbReference type="InterPro" id="IPR052097">
    <property type="entry name" value="SET-MYND_domain_protein"/>
</dbReference>
<dbReference type="Gene3D" id="1.25.40.10">
    <property type="entry name" value="Tetratricopeptide repeat domain"/>
    <property type="match status" value="1"/>
</dbReference>
<name>A0A084VNP5_ANOSI</name>
<dbReference type="VEuPathDB" id="VectorBase:ASIS023491"/>
<dbReference type="InterPro" id="IPR046341">
    <property type="entry name" value="SET_dom_sf"/>
</dbReference>
<proteinExistence type="predicted"/>
<gene>
    <name evidence="4" type="ORF">ZHAS_00007026</name>
</gene>
<dbReference type="CDD" id="cd10536">
    <property type="entry name" value="SET_SMYD4"/>
    <property type="match status" value="1"/>
</dbReference>
<dbReference type="VEuPathDB" id="VectorBase:ASIC007026"/>
<dbReference type="EMBL" id="KE524989">
    <property type="protein sequence ID" value="KFB39589.1"/>
    <property type="molecule type" value="Genomic_DNA"/>
</dbReference>
<dbReference type="SUPFAM" id="SSF82199">
    <property type="entry name" value="SET domain"/>
    <property type="match status" value="1"/>
</dbReference>
<dbReference type="EMBL" id="ATLV01014811">
    <property type="status" value="NOT_ANNOTATED_CDS"/>
    <property type="molecule type" value="Genomic_DNA"/>
</dbReference>